<dbReference type="GO" id="GO:0008270">
    <property type="term" value="F:zinc ion binding"/>
    <property type="evidence" value="ECO:0007669"/>
    <property type="project" value="UniProtKB-KW"/>
</dbReference>
<evidence type="ECO:0000256" key="9">
    <source>
        <dbReference type="ARBA" id="ARBA00022741"/>
    </source>
</evidence>
<dbReference type="InterPro" id="IPR001660">
    <property type="entry name" value="SAM"/>
</dbReference>
<feature type="region of interest" description="Disordered" evidence="15">
    <location>
        <begin position="572"/>
        <end position="638"/>
    </location>
</feature>
<keyword evidence="4" id="KW-0963">Cytoplasm</keyword>
<dbReference type="Proteomes" id="UP000749559">
    <property type="component" value="Unassembled WGS sequence"/>
</dbReference>
<keyword evidence="10" id="KW-0863">Zinc-finger</keyword>
<dbReference type="PANTHER" id="PTHR11255:SF109">
    <property type="entry name" value="DIACYLGLYCEROL KINASE ETA"/>
    <property type="match status" value="1"/>
</dbReference>
<dbReference type="SUPFAM" id="SSF50729">
    <property type="entry name" value="PH domain-like"/>
    <property type="match status" value="1"/>
</dbReference>
<comment type="catalytic activity">
    <reaction evidence="14">
        <text>a 1,2-diacyl-sn-glycerol + ATP = a 1,2-diacyl-sn-glycero-3-phosphate + ADP + H(+)</text>
        <dbReference type="Rhea" id="RHEA:10272"/>
        <dbReference type="ChEBI" id="CHEBI:15378"/>
        <dbReference type="ChEBI" id="CHEBI:17815"/>
        <dbReference type="ChEBI" id="CHEBI:30616"/>
        <dbReference type="ChEBI" id="CHEBI:58608"/>
        <dbReference type="ChEBI" id="CHEBI:456216"/>
        <dbReference type="EC" id="2.7.1.107"/>
    </reaction>
</comment>
<feature type="domain" description="SAM" evidence="18">
    <location>
        <begin position="1182"/>
        <end position="1245"/>
    </location>
</feature>
<evidence type="ECO:0000256" key="5">
    <source>
        <dbReference type="ARBA" id="ARBA00022553"/>
    </source>
</evidence>
<dbReference type="GO" id="GO:0004143">
    <property type="term" value="F:ATP-dependent diacylglycerol kinase activity"/>
    <property type="evidence" value="ECO:0007669"/>
    <property type="project" value="UniProtKB-EC"/>
</dbReference>
<protein>
    <recommendedName>
        <fullName evidence="14">Diacylglycerol kinase</fullName>
        <shortName evidence="14">DAG kinase</shortName>
        <ecNumber evidence="14">2.7.1.107</ecNumber>
    </recommendedName>
</protein>
<evidence type="ECO:0000256" key="11">
    <source>
        <dbReference type="ARBA" id="ARBA00022777"/>
    </source>
</evidence>
<feature type="domain" description="DAGKc" evidence="19">
    <location>
        <begin position="243"/>
        <end position="379"/>
    </location>
</feature>
<dbReference type="GO" id="GO:0005737">
    <property type="term" value="C:cytoplasm"/>
    <property type="evidence" value="ECO:0007669"/>
    <property type="project" value="UniProtKB-SubCell"/>
</dbReference>
<evidence type="ECO:0000256" key="12">
    <source>
        <dbReference type="ARBA" id="ARBA00022833"/>
    </source>
</evidence>
<evidence type="ECO:0000259" key="16">
    <source>
        <dbReference type="PROSITE" id="PS50003"/>
    </source>
</evidence>
<dbReference type="OrthoDB" id="196165at2759"/>
<comment type="similarity">
    <text evidence="3 14">Belongs to the eukaryotic diacylglycerol kinase family.</text>
</comment>
<evidence type="ECO:0000259" key="17">
    <source>
        <dbReference type="PROSITE" id="PS50081"/>
    </source>
</evidence>
<dbReference type="GO" id="GO:0005524">
    <property type="term" value="F:ATP binding"/>
    <property type="evidence" value="ECO:0007669"/>
    <property type="project" value="UniProtKB-KW"/>
</dbReference>
<proteinExistence type="inferred from homology"/>
<dbReference type="Gene3D" id="2.60.200.40">
    <property type="match status" value="1"/>
</dbReference>
<evidence type="ECO:0000256" key="7">
    <source>
        <dbReference type="ARBA" id="ARBA00022723"/>
    </source>
</evidence>
<feature type="compositionally biased region" description="Basic and acidic residues" evidence="15">
    <location>
        <begin position="628"/>
        <end position="638"/>
    </location>
</feature>
<evidence type="ECO:0000256" key="4">
    <source>
        <dbReference type="ARBA" id="ARBA00022490"/>
    </source>
</evidence>
<dbReference type="SUPFAM" id="SSF47769">
    <property type="entry name" value="SAM/Pointed domain"/>
    <property type="match status" value="1"/>
</dbReference>
<organism evidence="20 21">
    <name type="scientific">Owenia fusiformis</name>
    <name type="common">Polychaete worm</name>
    <dbReference type="NCBI Taxonomy" id="6347"/>
    <lineage>
        <taxon>Eukaryota</taxon>
        <taxon>Metazoa</taxon>
        <taxon>Spiralia</taxon>
        <taxon>Lophotrochozoa</taxon>
        <taxon>Annelida</taxon>
        <taxon>Polychaeta</taxon>
        <taxon>Sedentaria</taxon>
        <taxon>Canalipalpata</taxon>
        <taxon>Sabellida</taxon>
        <taxon>Oweniida</taxon>
        <taxon>Oweniidae</taxon>
        <taxon>Owenia</taxon>
    </lineage>
</organism>
<dbReference type="SUPFAM" id="SSF111331">
    <property type="entry name" value="NAD kinase/diacylglycerol kinase-like"/>
    <property type="match status" value="2"/>
</dbReference>
<dbReference type="PROSITE" id="PS50105">
    <property type="entry name" value="SAM_DOMAIN"/>
    <property type="match status" value="1"/>
</dbReference>
<dbReference type="SMART" id="SM00046">
    <property type="entry name" value="DAGKc"/>
    <property type="match status" value="1"/>
</dbReference>
<keyword evidence="13 14" id="KW-0067">ATP-binding</keyword>
<evidence type="ECO:0000256" key="13">
    <source>
        <dbReference type="ARBA" id="ARBA00022840"/>
    </source>
</evidence>
<dbReference type="InterPro" id="IPR037607">
    <property type="entry name" value="DGK"/>
</dbReference>
<feature type="compositionally biased region" description="Polar residues" evidence="15">
    <location>
        <begin position="716"/>
        <end position="734"/>
    </location>
</feature>
<feature type="region of interest" description="Disordered" evidence="15">
    <location>
        <begin position="649"/>
        <end position="668"/>
    </location>
</feature>
<comment type="function">
    <text evidence="1">Phosphorylates diacylglycerol (DAG) to generate phosphatidic acid (PA).</text>
</comment>
<dbReference type="GO" id="GO:0007200">
    <property type="term" value="P:phospholipase C-activating G protein-coupled receptor signaling pathway"/>
    <property type="evidence" value="ECO:0007669"/>
    <property type="project" value="InterPro"/>
</dbReference>
<feature type="compositionally biased region" description="Polar residues" evidence="15">
    <location>
        <begin position="572"/>
        <end position="589"/>
    </location>
</feature>
<dbReference type="SMART" id="SM00045">
    <property type="entry name" value="DAGKa"/>
    <property type="match status" value="1"/>
</dbReference>
<dbReference type="EMBL" id="CAIIXF020000004">
    <property type="protein sequence ID" value="CAH1781221.1"/>
    <property type="molecule type" value="Genomic_DNA"/>
</dbReference>
<dbReference type="AlphaFoldDB" id="A0A8S4NIQ1"/>
<evidence type="ECO:0000313" key="21">
    <source>
        <dbReference type="Proteomes" id="UP000749559"/>
    </source>
</evidence>
<dbReference type="CDD" id="cd20894">
    <property type="entry name" value="C1_DGKeta_rpt2"/>
    <property type="match status" value="1"/>
</dbReference>
<evidence type="ECO:0000256" key="2">
    <source>
        <dbReference type="ARBA" id="ARBA00004496"/>
    </source>
</evidence>
<feature type="domain" description="Phorbol-ester/DAG-type" evidence="17">
    <location>
        <begin position="162"/>
        <end position="213"/>
    </location>
</feature>
<keyword evidence="8" id="KW-0677">Repeat</keyword>
<evidence type="ECO:0000256" key="15">
    <source>
        <dbReference type="SAM" id="MobiDB-lite"/>
    </source>
</evidence>
<evidence type="ECO:0000256" key="8">
    <source>
        <dbReference type="ARBA" id="ARBA00022737"/>
    </source>
</evidence>
<dbReference type="PROSITE" id="PS50081">
    <property type="entry name" value="ZF_DAG_PE_2"/>
    <property type="match status" value="2"/>
</dbReference>
<keyword evidence="12" id="KW-0862">Zinc</keyword>
<evidence type="ECO:0000256" key="10">
    <source>
        <dbReference type="ARBA" id="ARBA00022771"/>
    </source>
</evidence>
<dbReference type="FunFam" id="1.10.150.50:FF:000021">
    <property type="entry name" value="Diacylglycerol kinase"/>
    <property type="match status" value="1"/>
</dbReference>
<dbReference type="FunFam" id="3.30.60.20:FF:000002">
    <property type="entry name" value="Diacylglycerol kinase"/>
    <property type="match status" value="1"/>
</dbReference>
<dbReference type="InterPro" id="IPR001206">
    <property type="entry name" value="Diacylglycerol_kinase_cat_dom"/>
</dbReference>
<dbReference type="InterPro" id="IPR017438">
    <property type="entry name" value="ATP-NAD_kinase_N"/>
</dbReference>
<evidence type="ECO:0000259" key="18">
    <source>
        <dbReference type="PROSITE" id="PS50105"/>
    </source>
</evidence>
<evidence type="ECO:0000256" key="1">
    <source>
        <dbReference type="ARBA" id="ARBA00002064"/>
    </source>
</evidence>
<dbReference type="Gene3D" id="1.10.150.50">
    <property type="entry name" value="Transcription Factor, Ets-1"/>
    <property type="match status" value="1"/>
</dbReference>
<dbReference type="PANTHER" id="PTHR11255">
    <property type="entry name" value="DIACYLGLYCEROL KINASE"/>
    <property type="match status" value="1"/>
</dbReference>
<dbReference type="InterPro" id="IPR002219">
    <property type="entry name" value="PKC_DAG/PE"/>
</dbReference>
<dbReference type="FunFam" id="3.40.50.10330:FF:000001">
    <property type="entry name" value="Diacylglycerol kinase"/>
    <property type="match status" value="1"/>
</dbReference>
<dbReference type="InterPro" id="IPR046349">
    <property type="entry name" value="C1-like_sf"/>
</dbReference>
<dbReference type="SMART" id="SM00109">
    <property type="entry name" value="C1"/>
    <property type="match status" value="2"/>
</dbReference>
<dbReference type="PROSITE" id="PS50146">
    <property type="entry name" value="DAGK"/>
    <property type="match status" value="1"/>
</dbReference>
<gene>
    <name evidence="20" type="ORF">OFUS_LOCUS7825</name>
</gene>
<comment type="caution">
    <text evidence="20">The sequence shown here is derived from an EMBL/GenBank/DDBJ whole genome shotgun (WGS) entry which is preliminary data.</text>
</comment>
<dbReference type="GO" id="GO:0005886">
    <property type="term" value="C:plasma membrane"/>
    <property type="evidence" value="ECO:0007669"/>
    <property type="project" value="TreeGrafter"/>
</dbReference>
<keyword evidence="7" id="KW-0479">Metal-binding</keyword>
<dbReference type="Pfam" id="PF00609">
    <property type="entry name" value="DAGK_acc"/>
    <property type="match status" value="1"/>
</dbReference>
<dbReference type="Gene3D" id="3.30.60.20">
    <property type="match status" value="2"/>
</dbReference>
<dbReference type="Gene3D" id="3.40.50.10330">
    <property type="entry name" value="Probable inorganic polyphosphate/atp-NAD kinase, domain 1"/>
    <property type="match status" value="1"/>
</dbReference>
<feature type="domain" description="Phorbol-ester/DAG-type" evidence="17">
    <location>
        <begin position="90"/>
        <end position="140"/>
    </location>
</feature>
<feature type="region of interest" description="Disordered" evidence="15">
    <location>
        <begin position="710"/>
        <end position="761"/>
    </location>
</feature>
<feature type="domain" description="PH" evidence="16">
    <location>
        <begin position="1"/>
        <end position="74"/>
    </location>
</feature>
<keyword evidence="6 14" id="KW-0808">Transferase</keyword>
<name>A0A8S4NIQ1_OWEFU</name>
<comment type="subcellular location">
    <subcellularLocation>
        <location evidence="2">Cytoplasm</location>
    </subcellularLocation>
</comment>
<evidence type="ECO:0000259" key="19">
    <source>
        <dbReference type="PROSITE" id="PS50146"/>
    </source>
</evidence>
<dbReference type="InterPro" id="IPR016064">
    <property type="entry name" value="NAD/diacylglycerol_kinase_sf"/>
</dbReference>
<dbReference type="SMART" id="SM00454">
    <property type="entry name" value="SAM"/>
    <property type="match status" value="1"/>
</dbReference>
<evidence type="ECO:0000256" key="3">
    <source>
        <dbReference type="ARBA" id="ARBA00009280"/>
    </source>
</evidence>
<accession>A0A8S4NIQ1</accession>
<evidence type="ECO:0000313" key="20">
    <source>
        <dbReference type="EMBL" id="CAH1781221.1"/>
    </source>
</evidence>
<keyword evidence="11 14" id="KW-0418">Kinase</keyword>
<dbReference type="EC" id="2.7.1.107" evidence="14"/>
<keyword evidence="5" id="KW-0597">Phosphoprotein</keyword>
<dbReference type="SUPFAM" id="SSF57889">
    <property type="entry name" value="Cysteine-rich domain"/>
    <property type="match status" value="2"/>
</dbReference>
<dbReference type="InterPro" id="IPR054474">
    <property type="entry name" value="DGKD_4H"/>
</dbReference>
<evidence type="ECO:0000256" key="14">
    <source>
        <dbReference type="RuleBase" id="RU361128"/>
    </source>
</evidence>
<dbReference type="FunFam" id="2.60.200.40:FF:000001">
    <property type="entry name" value="Diacylglycerol kinase"/>
    <property type="match status" value="1"/>
</dbReference>
<dbReference type="Pfam" id="PF07647">
    <property type="entry name" value="SAM_2"/>
    <property type="match status" value="1"/>
</dbReference>
<dbReference type="Pfam" id="PF22944">
    <property type="entry name" value="DGKD_4H"/>
    <property type="match status" value="1"/>
</dbReference>
<dbReference type="InterPro" id="IPR000756">
    <property type="entry name" value="Diacylglycerol_kin_accessory"/>
</dbReference>
<evidence type="ECO:0000256" key="6">
    <source>
        <dbReference type="ARBA" id="ARBA00022679"/>
    </source>
</evidence>
<dbReference type="Pfam" id="PF00781">
    <property type="entry name" value="DAGK_cat"/>
    <property type="match status" value="1"/>
</dbReference>
<dbReference type="FunFam" id="3.30.60.20:FF:000029">
    <property type="entry name" value="Diacylglycerol kinase"/>
    <property type="match status" value="1"/>
</dbReference>
<keyword evidence="9 14" id="KW-0547">Nucleotide-binding</keyword>
<reference evidence="20" key="1">
    <citation type="submission" date="2022-03" db="EMBL/GenBank/DDBJ databases">
        <authorList>
            <person name="Martin C."/>
        </authorList>
    </citation>
    <scope>NUCLEOTIDE SEQUENCE</scope>
</reference>
<dbReference type="PROSITE" id="PS50003">
    <property type="entry name" value="PH_DOMAIN"/>
    <property type="match status" value="1"/>
</dbReference>
<dbReference type="PROSITE" id="PS00479">
    <property type="entry name" value="ZF_DAG_PE_1"/>
    <property type="match status" value="1"/>
</dbReference>
<dbReference type="InterPro" id="IPR001849">
    <property type="entry name" value="PH_domain"/>
</dbReference>
<keyword evidence="21" id="KW-1185">Reference proteome</keyword>
<dbReference type="GO" id="GO:0046486">
    <property type="term" value="P:glycerolipid metabolic process"/>
    <property type="evidence" value="ECO:0007669"/>
    <property type="project" value="UniProtKB-ARBA"/>
</dbReference>
<feature type="compositionally biased region" description="Basic and acidic residues" evidence="15">
    <location>
        <begin position="593"/>
        <end position="611"/>
    </location>
</feature>
<dbReference type="Pfam" id="PF00130">
    <property type="entry name" value="C1_1"/>
    <property type="match status" value="2"/>
</dbReference>
<dbReference type="InterPro" id="IPR013761">
    <property type="entry name" value="SAM/pointed_sf"/>
</dbReference>
<dbReference type="InterPro" id="IPR047480">
    <property type="entry name" value="C1_DGKeta_rpt2"/>
</dbReference>
<sequence length="1271" mass="141793">MPLCGHHRAIGKSEQVVNDLTTFLSRYGLNDMDDLLFEVCRCPEVITPFRNLVLCSDTRREMEDWISALKSAVNKEFYEANAHRDMLSGQHNWYACSHARPTYCNVCREALSGVTSHGLSCEVCKFKAHKRCAIRAGNFCKWTTLASVGVDIIEEEGTLSMPHQWLEGNLPVSAKCSVCDKTCGSVLRHQDWKCLWCKAMAHSQCKELFSKKCPLGQCKVSILPPICVNNTDCDGYFEASKNTRHSPLLVFVNSKSGDNQGVKMLRKFKQILNPAQVFDLINGGPKAGLRLFQRFDQFRILVCGGDGSIGWVLSEIDKAGMHNKCQVGLLPLGTGNDLARVLGWGAAFDDDTQIPTVLEKLEHAQIKMLDRWSIMSYEGPKLAGPRKISQQFDDPITMYEDSVGAHLTKILQSDDSATVISSAKVLCETIKSFVEKVALNKNEEDTEDEGDETISEKCAVLNQKLSMLLQTLDAESEIASVAKQLAAEVSSKRHKEEENHELQLETLQNIPHVQIIIPDITHESHDDAVLPIEPVAITSTTSTSLQVDDTQSSLLIEVPSSMENSVEVDMENSSGVENSQGVESSTEAESSIEVEKSHEVEISTENDKTDFTDIDNEYSTHDNTLTGKENRNCEEKEKDEGVSFDLEEVENDNMGPCPSKSKSARNFHSREKLMSRANSLKKAVRHIIEHTEKAVDDQNEQTQQMQQLGDLMVPSKSPTLSRRPPVSSSSTKNYLTVPGACPGSTSPGFPRSPRLKKGGSSGIGASGGGGGFISKVLLANADALCAAASPLIEDEVALDDYQEKCVMNNYFGIGLDAKITLEFHYKREEHPEKCRSRTRNIMWYGVLGGKEILQRTYKNLEQKVILECDGQRIPLPNLQGLVVLNIPSYMGGTNFWGGKKEDEHFTAPSFDDKILEVVAVFGSVQMAMSRVINIQHHRIAQCRSVTITIIGDEGVPVQVDGEAWVQPPGFIKIVHKNRAQMLTRDRSFEEQLRLWSEKQKFERPTSLQLQTLSDNEAEILQSFVEATTTLITSVKVASISHSAVDNELSHLASETSGYLEKLYPSGRLAENTLRSQVADLVQSVRVLCSETHTFLEQKASNLHLRADLEQKLRESLPIIQRELVRVTDITTNIQSLPLEEEVGTTEHKKRSKFNLMHKLRRKDKDSKDRGFLSQIGIPVTEWGVEEVGMWLEALGLTEYKEAFQQDDIRGAELLQLERRDLKELGVTKVGHLKRIQQGIKDITHTLKSHGDRVVTEKIVTERTTIEKSTVL</sequence>